<dbReference type="InterPro" id="IPR019826">
    <property type="entry name" value="Carboxylesterase_B_AS"/>
</dbReference>
<dbReference type="PROSITE" id="PS00122">
    <property type="entry name" value="CARBOXYLESTERASE_B_1"/>
    <property type="match status" value="1"/>
</dbReference>
<organism evidence="4 5">
    <name type="scientific">Pristionchus pacificus</name>
    <name type="common">Parasitic nematode worm</name>
    <dbReference type="NCBI Taxonomy" id="54126"/>
    <lineage>
        <taxon>Eukaryota</taxon>
        <taxon>Metazoa</taxon>
        <taxon>Ecdysozoa</taxon>
        <taxon>Nematoda</taxon>
        <taxon>Chromadorea</taxon>
        <taxon>Rhabditida</taxon>
        <taxon>Rhabditina</taxon>
        <taxon>Diplogasteromorpha</taxon>
        <taxon>Diplogasteroidea</taxon>
        <taxon>Neodiplogasteridae</taxon>
        <taxon>Pristionchus</taxon>
    </lineage>
</organism>
<keyword evidence="5" id="KW-1185">Reference proteome</keyword>
<evidence type="ECO:0000256" key="1">
    <source>
        <dbReference type="ARBA" id="ARBA00005964"/>
    </source>
</evidence>
<dbReference type="InterPro" id="IPR029058">
    <property type="entry name" value="AB_hydrolase_fold"/>
</dbReference>
<dbReference type="PANTHER" id="PTHR45580">
    <property type="entry name" value="PROTEIN CBG05369"/>
    <property type="match status" value="1"/>
</dbReference>
<dbReference type="InterPro" id="IPR019819">
    <property type="entry name" value="Carboxylesterase_B_CS"/>
</dbReference>
<accession>A0A8R1Y710</accession>
<dbReference type="PROSITE" id="PS00941">
    <property type="entry name" value="CARBOXYLESTERASE_B_2"/>
    <property type="match status" value="1"/>
</dbReference>
<gene>
    <name evidence="4" type="primary">WBGene00094013</name>
</gene>
<keyword evidence="2" id="KW-0719">Serine esterase</keyword>
<accession>A0A2A6C7M7</accession>
<dbReference type="SUPFAM" id="SSF53474">
    <property type="entry name" value="alpha/beta-Hydrolases"/>
    <property type="match status" value="1"/>
</dbReference>
<dbReference type="Proteomes" id="UP000005239">
    <property type="component" value="Unassembled WGS sequence"/>
</dbReference>
<reference evidence="5" key="1">
    <citation type="journal article" date="2008" name="Nat. Genet.">
        <title>The Pristionchus pacificus genome provides a unique perspective on nematode lifestyle and parasitism.</title>
        <authorList>
            <person name="Dieterich C."/>
            <person name="Clifton S.W."/>
            <person name="Schuster L.N."/>
            <person name="Chinwalla A."/>
            <person name="Delehaunty K."/>
            <person name="Dinkelacker I."/>
            <person name="Fulton L."/>
            <person name="Fulton R."/>
            <person name="Godfrey J."/>
            <person name="Minx P."/>
            <person name="Mitreva M."/>
            <person name="Roeseler W."/>
            <person name="Tian H."/>
            <person name="Witte H."/>
            <person name="Yang S.P."/>
            <person name="Wilson R.K."/>
            <person name="Sommer R.J."/>
        </authorList>
    </citation>
    <scope>NUCLEOTIDE SEQUENCE [LARGE SCALE GENOMIC DNA]</scope>
    <source>
        <strain evidence="5">PS312</strain>
    </source>
</reference>
<name>A0A2A6C7M7_PRIPA</name>
<dbReference type="GO" id="GO:0052689">
    <property type="term" value="F:carboxylic ester hydrolase activity"/>
    <property type="evidence" value="ECO:0007669"/>
    <property type="project" value="UniProtKB-KW"/>
</dbReference>
<evidence type="ECO:0000313" key="4">
    <source>
        <dbReference type="EnsemblMetazoa" id="PPA04459.1"/>
    </source>
</evidence>
<evidence type="ECO:0000256" key="3">
    <source>
        <dbReference type="ARBA" id="ARBA00022801"/>
    </source>
</evidence>
<dbReference type="Pfam" id="PF00135">
    <property type="entry name" value="COesterase"/>
    <property type="match status" value="1"/>
</dbReference>
<sequence length="1281" mass="141616">MILLPLVLLATIAFAKPTLKVFVISDFSLAFVPSSSSPYRSLLPSGRFICPPSAYADALAQFQFTSDAIDGVQKDIPMSIQYYVYSGGDGDPIDNVFSNRDNFTEASIPAYTKFCAEGPEENDFERFIKLTITPSINTELLVIFTAAPQDQVDNALPILSSHVNQTIVLGLKGTSASNAYPKSAVTLADFSEPERVSCMINALYETIHDKVSDIDAVTFCYPQLIPPTVLAQEITTTVTPTTESPLNRILFINDFTTDFIKDDQSFAQAKQMANSIKCPGNIHPEAGAQFDFTNAIIQGVSDDIRMEIYYYANNGDGRLISNFHITKDSFPYDTDFKDVVCYDDAHPSDLPDLATIINVFSVELDTIVLFSASTQSEFDQVFPLDNDAAVIVVGMREASASNAYPATATNIDDFSQPEVITCMVEATFNGNEDPVGSCGAPTRMPRPPLTILFVNDFTSDFVGDYDAMVKMITTPKASYGKCPGGMYPLAGNELNYTVDIVNSIRIDASLGLIFHEYNGFNSEISTSIFSRENFADSADVYLKDACFEDHIASNLMSFSTECLKWMTADVLVLFTAEQLYQPLPDISSNFARIIVVGLNGVDPSIAYPDSSLSIADFSQPKVVSCMIDKLWDYYVCLHDLEFFFTITPTQIITHFHCLACNTLIRSMIIRLIAALFIIGSAIAQDDWIAKTTYGSIQGYETTSNNGTRVKVFKAVPFAAPPVGDLRWKLPEWPKKWNDVKDGTKYSAACMSNSTTTKSPQEWVDEDCLYINVFAPAHCSAEHKCPIITFYHGGGMNYDSAVYYDDKALIETYPANGVILIVPAFRLGFTGQFSLGDNQELVPSNLGVYDALHALKYVKQEAAAFGGDSDAITVMGHSGGGGLSILLAFSPVRKLQVSIDRFVMMSPGLAFDPPGNNEKLSKEMVERAGCSSISKKGTLACMRKKSGPELLAIQRAMEEENAPSRSIFGGIVMCPPLFPFKSIPELLENPPKASILIGTTTKEMDLTPSENAMHGANVGTFIGAKNVKELDEIYDSMTRSDKNSTFSYQTHVPESQGLYVGVYITARAMLNKGQRAFVYSYDQPTHNKHTDDLSYLMGIHLFEQDENEKEIAKFYPQLFLNFSKYGEPSPNWKPLNLKDRYYSVEVNLTSGRMPAMRNHYEQETIDFWVRKAPKIDKTITVAKAAGGKMKWDKTTGEFRDLIVEDDSTAATNEAVVPVVVVYASYFHSLLLLCFVFLLGVILSCCFLSDSSSREERVWILGPDGRGMRIDPRKDLMLAKQLF</sequence>
<keyword evidence="3" id="KW-0378">Hydrolase</keyword>
<protein>
    <submittedName>
        <fullName evidence="4">Hydrolase</fullName>
    </submittedName>
</protein>
<evidence type="ECO:0000256" key="2">
    <source>
        <dbReference type="ARBA" id="ARBA00022487"/>
    </source>
</evidence>
<dbReference type="InterPro" id="IPR002018">
    <property type="entry name" value="CarbesteraseB"/>
</dbReference>
<proteinExistence type="inferred from homology"/>
<reference evidence="4" key="2">
    <citation type="submission" date="2022-06" db="UniProtKB">
        <authorList>
            <consortium name="EnsemblMetazoa"/>
        </authorList>
    </citation>
    <scope>IDENTIFICATION</scope>
    <source>
        <strain evidence="4">PS312</strain>
    </source>
</reference>
<evidence type="ECO:0000313" key="5">
    <source>
        <dbReference type="Proteomes" id="UP000005239"/>
    </source>
</evidence>
<dbReference type="Gene3D" id="3.40.50.1820">
    <property type="entry name" value="alpha/beta hydrolase"/>
    <property type="match status" value="1"/>
</dbReference>
<comment type="similarity">
    <text evidence="1">Belongs to the type-B carboxylesterase/lipase family.</text>
</comment>
<dbReference type="PANTHER" id="PTHR45580:SF6">
    <property type="entry name" value="CARBOXYLESTERASE TYPE B DOMAIN-CONTAINING PROTEIN"/>
    <property type="match status" value="1"/>
</dbReference>
<dbReference type="EnsemblMetazoa" id="PPA04459.1">
    <property type="protein sequence ID" value="PPA04459.1"/>
    <property type="gene ID" value="WBGene00094013"/>
</dbReference>